<comment type="caution">
    <text evidence="6">The sequence shown here is derived from an EMBL/GenBank/DDBJ whole genome shotgun (WGS) entry which is preliminary data.</text>
</comment>
<comment type="similarity">
    <text evidence="2">Belongs to the short-chain dehydrogenases/reductases (SDR) family.</text>
</comment>
<evidence type="ECO:0000256" key="5">
    <source>
        <dbReference type="ARBA" id="ARBA00023002"/>
    </source>
</evidence>
<gene>
    <name evidence="6" type="ORF">ACFQO8_00590</name>
</gene>
<dbReference type="Proteomes" id="UP001596439">
    <property type="component" value="Unassembled WGS sequence"/>
</dbReference>
<dbReference type="PROSITE" id="PS00061">
    <property type="entry name" value="ADH_SHORT"/>
    <property type="match status" value="1"/>
</dbReference>
<evidence type="ECO:0000313" key="6">
    <source>
        <dbReference type="EMBL" id="MFC7388615.1"/>
    </source>
</evidence>
<keyword evidence="4" id="KW-0521">NADP</keyword>
<keyword evidence="3" id="KW-0963">Cytoplasm</keyword>
<dbReference type="Pfam" id="PF00106">
    <property type="entry name" value="adh_short"/>
    <property type="match status" value="1"/>
</dbReference>
<organism evidence="6 7">
    <name type="scientific">Exiguobacterium aestuarii</name>
    <dbReference type="NCBI Taxonomy" id="273527"/>
    <lineage>
        <taxon>Bacteria</taxon>
        <taxon>Bacillati</taxon>
        <taxon>Bacillota</taxon>
        <taxon>Bacilli</taxon>
        <taxon>Bacillales</taxon>
        <taxon>Bacillales Family XII. Incertae Sedis</taxon>
        <taxon>Exiguobacterium</taxon>
    </lineage>
</organism>
<comment type="subcellular location">
    <subcellularLocation>
        <location evidence="1">Cytoplasm</location>
    </subcellularLocation>
</comment>
<sequence length="235" mass="25598">MKLALVTGASRGLGRAIAQELQSRGYEVVGLSRSKAEDVTFEQRSVDLSSVSGIETAIEEITPLFESADSILLVQNAAWIEPIHRVGQLNGTKVTAHVHANLLAPMLLANAVLSFNKPTKLIHVTSGAAKRPISGWSAYCGTKAGLDHFTETLALELDGTPHRAALFNPGVMDTSMQAEIRSSSEEAFADLEQFRSYETEGRLRSPETVARVFAEQLIDRPLENGKTYSIYDLIK</sequence>
<dbReference type="PANTHER" id="PTHR44085:SF2">
    <property type="entry name" value="SEPIAPTERIN REDUCTASE"/>
    <property type="match status" value="1"/>
</dbReference>
<dbReference type="EMBL" id="JBHTCE010000001">
    <property type="protein sequence ID" value="MFC7388615.1"/>
    <property type="molecule type" value="Genomic_DNA"/>
</dbReference>
<dbReference type="SUPFAM" id="SSF51735">
    <property type="entry name" value="NAD(P)-binding Rossmann-fold domains"/>
    <property type="match status" value="1"/>
</dbReference>
<reference evidence="7" key="1">
    <citation type="journal article" date="2019" name="Int. J. Syst. Evol. Microbiol.">
        <title>The Global Catalogue of Microorganisms (GCM) 10K type strain sequencing project: providing services to taxonomists for standard genome sequencing and annotation.</title>
        <authorList>
            <consortium name="The Broad Institute Genomics Platform"/>
            <consortium name="The Broad Institute Genome Sequencing Center for Infectious Disease"/>
            <person name="Wu L."/>
            <person name="Ma J."/>
        </authorList>
    </citation>
    <scope>NUCLEOTIDE SEQUENCE [LARGE SCALE GENOMIC DNA]</scope>
    <source>
        <strain evidence="7">CCUG 55590</strain>
    </source>
</reference>
<dbReference type="PANTHER" id="PTHR44085">
    <property type="entry name" value="SEPIAPTERIN REDUCTASE"/>
    <property type="match status" value="1"/>
</dbReference>
<dbReference type="RefSeq" id="WP_214786020.1">
    <property type="nucleotide sequence ID" value="NZ_JANIEL010000030.1"/>
</dbReference>
<dbReference type="InterPro" id="IPR020904">
    <property type="entry name" value="Sc_DH/Rdtase_CS"/>
</dbReference>
<evidence type="ECO:0000256" key="2">
    <source>
        <dbReference type="ARBA" id="ARBA00006484"/>
    </source>
</evidence>
<name>A0ABW2PJN9_9BACL</name>
<dbReference type="InterPro" id="IPR002347">
    <property type="entry name" value="SDR_fam"/>
</dbReference>
<evidence type="ECO:0000256" key="3">
    <source>
        <dbReference type="ARBA" id="ARBA00022490"/>
    </source>
</evidence>
<dbReference type="InterPro" id="IPR051721">
    <property type="entry name" value="Biopterin_syn/organic_redct"/>
</dbReference>
<dbReference type="Gene3D" id="3.40.50.720">
    <property type="entry name" value="NAD(P)-binding Rossmann-like Domain"/>
    <property type="match status" value="1"/>
</dbReference>
<protein>
    <submittedName>
        <fullName evidence="6">SDR family NAD(P)-dependent oxidoreductase</fullName>
    </submittedName>
</protein>
<keyword evidence="7" id="KW-1185">Reference proteome</keyword>
<accession>A0ABW2PJN9</accession>
<evidence type="ECO:0000256" key="4">
    <source>
        <dbReference type="ARBA" id="ARBA00022857"/>
    </source>
</evidence>
<keyword evidence="5" id="KW-0560">Oxidoreductase</keyword>
<proteinExistence type="inferred from homology"/>
<dbReference type="InterPro" id="IPR036291">
    <property type="entry name" value="NAD(P)-bd_dom_sf"/>
</dbReference>
<evidence type="ECO:0000313" key="7">
    <source>
        <dbReference type="Proteomes" id="UP001596439"/>
    </source>
</evidence>
<dbReference type="PRINTS" id="PR00081">
    <property type="entry name" value="GDHRDH"/>
</dbReference>
<evidence type="ECO:0000256" key="1">
    <source>
        <dbReference type="ARBA" id="ARBA00004496"/>
    </source>
</evidence>